<dbReference type="Proteomes" id="UP000799640">
    <property type="component" value="Unassembled WGS sequence"/>
</dbReference>
<evidence type="ECO:0000313" key="1">
    <source>
        <dbReference type="EMBL" id="KAF2395561.1"/>
    </source>
</evidence>
<sequence length="371" mass="39773">MKLILALAALAAAHPFERRQSELSSVLAEFARQGLQEKKPFKKDISASSFPRPGAKKAVIWYGPYKIRAANYGMSMDPAGTAWTYLAGDFPKDVTVLQVESEIVYADGTRAQITNGLYNHHLAFVDSAKGAPPMAQCLNGVKGAAPPTSVFMGGSEDAGRGVYATKDPKLASGYYIGKADTIVMSGDIVNYANETKTVYTKSTIEYLEGRPAGTLDVSIQLISVTDCDGAFAVVDVPKNATQFTVASKEMQIVQDGYMVTARGHLHDGGVNVTAIINGKSACSSAAVYGAGAATHGHGGDAKADTKAPWDTISEMTYCEEGVKLSKGDKLSLVAHYDVVKHPSPGGSKLEARWPRRWRCCGRSQLRYLYDK</sequence>
<organism evidence="1 2">
    <name type="scientific">Trichodelitschia bisporula</name>
    <dbReference type="NCBI Taxonomy" id="703511"/>
    <lineage>
        <taxon>Eukaryota</taxon>
        <taxon>Fungi</taxon>
        <taxon>Dikarya</taxon>
        <taxon>Ascomycota</taxon>
        <taxon>Pezizomycotina</taxon>
        <taxon>Dothideomycetes</taxon>
        <taxon>Dothideomycetes incertae sedis</taxon>
        <taxon>Phaeotrichales</taxon>
        <taxon>Phaeotrichaceae</taxon>
        <taxon>Trichodelitschia</taxon>
    </lineage>
</organism>
<reference evidence="1" key="1">
    <citation type="journal article" date="2020" name="Stud. Mycol.">
        <title>101 Dothideomycetes genomes: a test case for predicting lifestyles and emergence of pathogens.</title>
        <authorList>
            <person name="Haridas S."/>
            <person name="Albert R."/>
            <person name="Binder M."/>
            <person name="Bloem J."/>
            <person name="Labutti K."/>
            <person name="Salamov A."/>
            <person name="Andreopoulos B."/>
            <person name="Baker S."/>
            <person name="Barry K."/>
            <person name="Bills G."/>
            <person name="Bluhm B."/>
            <person name="Cannon C."/>
            <person name="Castanera R."/>
            <person name="Culley D."/>
            <person name="Daum C."/>
            <person name="Ezra D."/>
            <person name="Gonzalez J."/>
            <person name="Henrissat B."/>
            <person name="Kuo A."/>
            <person name="Liang C."/>
            <person name="Lipzen A."/>
            <person name="Lutzoni F."/>
            <person name="Magnuson J."/>
            <person name="Mondo S."/>
            <person name="Nolan M."/>
            <person name="Ohm R."/>
            <person name="Pangilinan J."/>
            <person name="Park H.-J."/>
            <person name="Ramirez L."/>
            <person name="Alfaro M."/>
            <person name="Sun H."/>
            <person name="Tritt A."/>
            <person name="Yoshinaga Y."/>
            <person name="Zwiers L.-H."/>
            <person name="Turgeon B."/>
            <person name="Goodwin S."/>
            <person name="Spatafora J."/>
            <person name="Crous P."/>
            <person name="Grigoriev I."/>
        </authorList>
    </citation>
    <scope>NUCLEOTIDE SEQUENCE</scope>
    <source>
        <strain evidence="1">CBS 262.69</strain>
    </source>
</reference>
<keyword evidence="2" id="KW-1185">Reference proteome</keyword>
<gene>
    <name evidence="1" type="ORF">EJ06DRAFT_525303</name>
</gene>
<proteinExistence type="predicted"/>
<dbReference type="EMBL" id="ML996713">
    <property type="protein sequence ID" value="KAF2395561.1"/>
    <property type="molecule type" value="Genomic_DNA"/>
</dbReference>
<evidence type="ECO:0000313" key="2">
    <source>
        <dbReference type="Proteomes" id="UP000799640"/>
    </source>
</evidence>
<dbReference type="AlphaFoldDB" id="A0A6G1HI28"/>
<dbReference type="OrthoDB" id="3935449at2759"/>
<name>A0A6G1HI28_9PEZI</name>
<protein>
    <submittedName>
        <fullName evidence="1">Uncharacterized protein</fullName>
    </submittedName>
</protein>
<accession>A0A6G1HI28</accession>